<name>A0AAV0MQ55_9ROSI</name>
<evidence type="ECO:0000256" key="15">
    <source>
        <dbReference type="SAM" id="MobiDB-lite"/>
    </source>
</evidence>
<evidence type="ECO:0000256" key="1">
    <source>
        <dbReference type="ARBA" id="ARBA00004200"/>
    </source>
</evidence>
<keyword evidence="12 14" id="KW-0342">GTP-binding</keyword>
<dbReference type="InterPro" id="IPR011992">
    <property type="entry name" value="EF-hand-dom_pair"/>
</dbReference>
<dbReference type="GO" id="GO:0005525">
    <property type="term" value="F:GTP binding"/>
    <property type="evidence" value="ECO:0007669"/>
    <property type="project" value="UniProtKB-KW"/>
</dbReference>
<dbReference type="SUPFAM" id="SSF52540">
    <property type="entry name" value="P-loop containing nucleoside triphosphate hydrolases"/>
    <property type="match status" value="2"/>
</dbReference>
<comment type="subcellular location">
    <subcellularLocation>
        <location evidence="1 14">Mitochondrion outer membrane</location>
        <topology evidence="1 14">Single-pass type IV membrane protein</topology>
    </subcellularLocation>
</comment>
<dbReference type="GO" id="GO:0005741">
    <property type="term" value="C:mitochondrial outer membrane"/>
    <property type="evidence" value="ECO:0007669"/>
    <property type="project" value="UniProtKB-SubCell"/>
</dbReference>
<dbReference type="Proteomes" id="UP001154282">
    <property type="component" value="Unassembled WGS sequence"/>
</dbReference>
<dbReference type="PRINTS" id="PR00449">
    <property type="entry name" value="RASTRNSFRMNG"/>
</dbReference>
<keyword evidence="3 16" id="KW-0812">Transmembrane</keyword>
<keyword evidence="10 16" id="KW-1133">Transmembrane helix</keyword>
<evidence type="ECO:0000256" key="9">
    <source>
        <dbReference type="ARBA" id="ARBA00022837"/>
    </source>
</evidence>
<dbReference type="FunFam" id="1.10.238.10:FF:000011">
    <property type="entry name" value="Mitochondrial Rho GTPase"/>
    <property type="match status" value="1"/>
</dbReference>
<dbReference type="FunFam" id="3.40.50.300:FF:000935">
    <property type="entry name" value="Mitochondrial Rho GTPase"/>
    <property type="match status" value="1"/>
</dbReference>
<evidence type="ECO:0000256" key="12">
    <source>
        <dbReference type="ARBA" id="ARBA00023134"/>
    </source>
</evidence>
<dbReference type="GO" id="GO:0007005">
    <property type="term" value="P:mitochondrion organization"/>
    <property type="evidence" value="ECO:0007669"/>
    <property type="project" value="InterPro"/>
</dbReference>
<keyword evidence="5" id="KW-0677">Repeat</keyword>
<keyword evidence="20" id="KW-1185">Reference proteome</keyword>
<feature type="transmembrane region" description="Helical" evidence="16">
    <location>
        <begin position="685"/>
        <end position="705"/>
    </location>
</feature>
<evidence type="ECO:0000313" key="20">
    <source>
        <dbReference type="Proteomes" id="UP001154282"/>
    </source>
</evidence>
<comment type="caution">
    <text evidence="19">The sequence shown here is derived from an EMBL/GenBank/DDBJ whole genome shotgun (WGS) entry which is preliminary data.</text>
</comment>
<dbReference type="CDD" id="cd01892">
    <property type="entry name" value="Miro2"/>
    <property type="match status" value="1"/>
</dbReference>
<feature type="domain" description="Miro" evidence="18">
    <location>
        <begin position="81"/>
        <end position="248"/>
    </location>
</feature>
<dbReference type="EMBL" id="CAMGYJ010000007">
    <property type="protein sequence ID" value="CAI0448913.1"/>
    <property type="molecule type" value="Genomic_DNA"/>
</dbReference>
<proteinExistence type="inferred from homology"/>
<dbReference type="InterPro" id="IPR013567">
    <property type="entry name" value="EF_hand_assoc_2"/>
</dbReference>
<feature type="domain" description="Miro" evidence="18">
    <location>
        <begin position="492"/>
        <end position="660"/>
    </location>
</feature>
<dbReference type="PROSITE" id="PS00018">
    <property type="entry name" value="EF_HAND_1"/>
    <property type="match status" value="1"/>
</dbReference>
<dbReference type="SMART" id="SM00174">
    <property type="entry name" value="RHO"/>
    <property type="match status" value="1"/>
</dbReference>
<dbReference type="EC" id="3.6.5.-" evidence="14"/>
<dbReference type="InterPro" id="IPR021181">
    <property type="entry name" value="Miro"/>
</dbReference>
<keyword evidence="13 14" id="KW-0472">Membrane</keyword>
<evidence type="ECO:0000256" key="8">
    <source>
        <dbReference type="ARBA" id="ARBA00022801"/>
    </source>
</evidence>
<accession>A0AAV0MQ55</accession>
<dbReference type="PROSITE" id="PS51423">
    <property type="entry name" value="MIRO"/>
    <property type="match status" value="2"/>
</dbReference>
<feature type="compositionally biased region" description="Polar residues" evidence="15">
    <location>
        <begin position="30"/>
        <end position="45"/>
    </location>
</feature>
<dbReference type="Gene3D" id="3.40.50.300">
    <property type="entry name" value="P-loop containing nucleotide triphosphate hydrolases"/>
    <property type="match status" value="2"/>
</dbReference>
<keyword evidence="7 14" id="KW-1000">Mitochondrion outer membrane</keyword>
<protein>
    <recommendedName>
        <fullName evidence="14">Mitochondrial Rho GTPase</fullName>
        <ecNumber evidence="14">3.6.5.-</ecNumber>
    </recommendedName>
</protein>
<dbReference type="GO" id="GO:0003924">
    <property type="term" value="F:GTPase activity"/>
    <property type="evidence" value="ECO:0007669"/>
    <property type="project" value="InterPro"/>
</dbReference>
<dbReference type="AlphaFoldDB" id="A0AAV0MQ55"/>
<dbReference type="InterPro" id="IPR052266">
    <property type="entry name" value="Miro-EF-hand_domain"/>
</dbReference>
<evidence type="ECO:0000259" key="18">
    <source>
        <dbReference type="PROSITE" id="PS51423"/>
    </source>
</evidence>
<dbReference type="InterPro" id="IPR013566">
    <property type="entry name" value="EF_hand_assoc_1"/>
</dbReference>
<evidence type="ECO:0000256" key="7">
    <source>
        <dbReference type="ARBA" id="ARBA00022787"/>
    </source>
</evidence>
<keyword evidence="4" id="KW-0479">Metal-binding</keyword>
<evidence type="ECO:0000256" key="13">
    <source>
        <dbReference type="ARBA" id="ARBA00023136"/>
    </source>
</evidence>
<dbReference type="PANTHER" id="PTHR46819:SF1">
    <property type="entry name" value="EF-HAND CALCIUM-BINDING DOMAIN-CONTAINING PROTEIN 7"/>
    <property type="match status" value="1"/>
</dbReference>
<organism evidence="19 20">
    <name type="scientific">Linum tenue</name>
    <dbReference type="NCBI Taxonomy" id="586396"/>
    <lineage>
        <taxon>Eukaryota</taxon>
        <taxon>Viridiplantae</taxon>
        <taxon>Streptophyta</taxon>
        <taxon>Embryophyta</taxon>
        <taxon>Tracheophyta</taxon>
        <taxon>Spermatophyta</taxon>
        <taxon>Magnoliopsida</taxon>
        <taxon>eudicotyledons</taxon>
        <taxon>Gunneridae</taxon>
        <taxon>Pentapetalae</taxon>
        <taxon>rosids</taxon>
        <taxon>fabids</taxon>
        <taxon>Malpighiales</taxon>
        <taxon>Linaceae</taxon>
        <taxon>Linum</taxon>
    </lineage>
</organism>
<comment type="similarity">
    <text evidence="2 14">Belongs to the mitochondrial Rho GTPase family.</text>
</comment>
<evidence type="ECO:0000256" key="11">
    <source>
        <dbReference type="ARBA" id="ARBA00023128"/>
    </source>
</evidence>
<dbReference type="PIRSF" id="PIRSF037488">
    <property type="entry name" value="Mt_Rho_GTPase"/>
    <property type="match status" value="1"/>
</dbReference>
<reference evidence="19" key="1">
    <citation type="submission" date="2022-08" db="EMBL/GenBank/DDBJ databases">
        <authorList>
            <person name="Gutierrez-Valencia J."/>
        </authorList>
    </citation>
    <scope>NUCLEOTIDE SEQUENCE</scope>
</reference>
<keyword evidence="11 14" id="KW-0496">Mitochondrion</keyword>
<evidence type="ECO:0000259" key="17">
    <source>
        <dbReference type="PROSITE" id="PS50222"/>
    </source>
</evidence>
<feature type="domain" description="EF-hand" evidence="17">
    <location>
        <begin position="384"/>
        <end position="419"/>
    </location>
</feature>
<dbReference type="SUPFAM" id="SSF47473">
    <property type="entry name" value="EF-hand"/>
    <property type="match status" value="1"/>
</dbReference>
<dbReference type="InterPro" id="IPR020860">
    <property type="entry name" value="MIRO_dom"/>
</dbReference>
<evidence type="ECO:0000256" key="2">
    <source>
        <dbReference type="ARBA" id="ARBA00007981"/>
    </source>
</evidence>
<dbReference type="SMART" id="SM00175">
    <property type="entry name" value="RAB"/>
    <property type="match status" value="1"/>
</dbReference>
<gene>
    <name evidence="19" type="ORF">LITE_LOCUS29982</name>
</gene>
<dbReference type="PROSITE" id="PS50222">
    <property type="entry name" value="EF_HAND_2"/>
    <property type="match status" value="1"/>
</dbReference>
<dbReference type="Pfam" id="PF08356">
    <property type="entry name" value="EF_assoc_2"/>
    <property type="match status" value="1"/>
</dbReference>
<keyword evidence="6 14" id="KW-0547">Nucleotide-binding</keyword>
<dbReference type="CDD" id="cd01893">
    <property type="entry name" value="Miro1"/>
    <property type="match status" value="1"/>
</dbReference>
<dbReference type="Gene3D" id="1.10.238.10">
    <property type="entry name" value="EF-hand"/>
    <property type="match status" value="2"/>
</dbReference>
<dbReference type="InterPro" id="IPR001806">
    <property type="entry name" value="Small_GTPase"/>
</dbReference>
<dbReference type="PANTHER" id="PTHR46819">
    <property type="entry name" value="EF-HAND CALCIUM-BINDING DOMAIN-CONTAINING PROTEIN 7"/>
    <property type="match status" value="1"/>
</dbReference>
<dbReference type="InterPro" id="IPR018247">
    <property type="entry name" value="EF_Hand_1_Ca_BS"/>
</dbReference>
<evidence type="ECO:0000256" key="6">
    <source>
        <dbReference type="ARBA" id="ARBA00022741"/>
    </source>
</evidence>
<dbReference type="FunFam" id="3.40.50.300:FF:000553">
    <property type="entry name" value="Mitochondrial Rho GTPase"/>
    <property type="match status" value="1"/>
</dbReference>
<dbReference type="Pfam" id="PF00071">
    <property type="entry name" value="Ras"/>
    <property type="match status" value="1"/>
</dbReference>
<dbReference type="InterPro" id="IPR002048">
    <property type="entry name" value="EF_hand_dom"/>
</dbReference>
<dbReference type="GO" id="GO:0005509">
    <property type="term" value="F:calcium ion binding"/>
    <property type="evidence" value="ECO:0007669"/>
    <property type="project" value="InterPro"/>
</dbReference>
<sequence>MLDTRLGRLAWSPGLSAHTTLPAAELRGKSQPQANNPTATGQKRNFFSRGPDSLEKEWNLSGSSSAASSDMAGENSATGGRTGVRVVVAGDRFTGKSSLIAAAATESYPENVTHVLPPTHLPADFFPDRVPIIIIDTSAALENRGKLIDELKRADVVVLTYACDQPLTLNRLSSFWLEELRRLEVKVPIIVVGCKLDLRDENQSISLEHVMRPVMHEYREIETCIECSSVTLMQVPDVFYYAQKAVLHPTAPLFDQETQSLQPRCQRALKRIFLLCDRDMDGALNDSELNEFQVKCFNAPLQPAEIVGVRRVVQEKKRDGVNDLGLTLEGFLYLHFLFIDKGRHETTWAVLRRFGYGDNLELRDDGLPVPTKHASDQSIELKTEALDFLRGTFRLFDTDNHGALRPTELDELFSTAPESPWNEAPFKDAAETTSQGNLTLKGFLSEWALMTLMDPRRSLANLIYIGYNGNPASVLRVTRRKSVDRKKQRSERSVYNCLVFGPENAGKSSMLNALLGRPFSASHNPADERYAADVVDQLGGNKKTLILREVPEDGVKILLSNKECLAACDVAVFVYDISDEYSWKRTRDLLVEVARQGEETGYGVPCLLVAAKGDLVPYPMALQDSLKVCRDLGIEAPVAVSMKTGDLNDLFGRILGAAESPHLNIPETETGRKRKSFRRLVNNSLLFVSVGAAFAVVGMAAFRMYNARRNSST</sequence>
<dbReference type="Pfam" id="PF08355">
    <property type="entry name" value="EF_assoc_1"/>
    <property type="match status" value="1"/>
</dbReference>
<evidence type="ECO:0000256" key="14">
    <source>
        <dbReference type="PIRNR" id="PIRNR037488"/>
    </source>
</evidence>
<evidence type="ECO:0000313" key="19">
    <source>
        <dbReference type="EMBL" id="CAI0448913.1"/>
    </source>
</evidence>
<keyword evidence="9 14" id="KW-0106">Calcium</keyword>
<evidence type="ECO:0000256" key="10">
    <source>
        <dbReference type="ARBA" id="ARBA00022989"/>
    </source>
</evidence>
<evidence type="ECO:0000256" key="5">
    <source>
        <dbReference type="ARBA" id="ARBA00022737"/>
    </source>
</evidence>
<keyword evidence="8 14" id="KW-0378">Hydrolase</keyword>
<evidence type="ECO:0000256" key="3">
    <source>
        <dbReference type="ARBA" id="ARBA00022692"/>
    </source>
</evidence>
<evidence type="ECO:0000256" key="16">
    <source>
        <dbReference type="SAM" id="Phobius"/>
    </source>
</evidence>
<dbReference type="InterPro" id="IPR027417">
    <property type="entry name" value="P-loop_NTPase"/>
</dbReference>
<feature type="region of interest" description="Disordered" evidence="15">
    <location>
        <begin position="25"/>
        <end position="79"/>
    </location>
</feature>
<evidence type="ECO:0000256" key="4">
    <source>
        <dbReference type="ARBA" id="ARBA00022723"/>
    </source>
</evidence>